<dbReference type="STRING" id="1005058.UMN179_02140"/>
<proteinExistence type="inferred from homology"/>
<dbReference type="PANTHER" id="PTHR43000">
    <property type="entry name" value="DTDP-D-GLUCOSE 4,6-DEHYDRATASE-RELATED"/>
    <property type="match status" value="1"/>
</dbReference>
<dbReference type="PATRIC" id="fig|1005058.3.peg.2125"/>
<dbReference type="Gene3D" id="3.40.50.720">
    <property type="entry name" value="NAD(P)-binding Rossmann-like Domain"/>
    <property type="match status" value="1"/>
</dbReference>
<name>F4HEZ3_GALAU</name>
<organism evidence="4 5">
    <name type="scientific">Gallibacterium anatis (strain UMN179)</name>
    <name type="common">Pasteurella anatis</name>
    <dbReference type="NCBI Taxonomy" id="1005058"/>
    <lineage>
        <taxon>Bacteria</taxon>
        <taxon>Pseudomonadati</taxon>
        <taxon>Pseudomonadota</taxon>
        <taxon>Gammaproteobacteria</taxon>
        <taxon>Pasteurellales</taxon>
        <taxon>Pasteurellaceae</taxon>
        <taxon>Gallibacterium</taxon>
    </lineage>
</organism>
<dbReference type="Proteomes" id="UP000006908">
    <property type="component" value="Chromosome"/>
</dbReference>
<evidence type="ECO:0000313" key="4">
    <source>
        <dbReference type="EMBL" id="AEC18153.1"/>
    </source>
</evidence>
<dbReference type="KEGG" id="gan:UMN179_02140"/>
<dbReference type="SUPFAM" id="SSF51735">
    <property type="entry name" value="NAD(P)-binding Rossmann-fold domains"/>
    <property type="match status" value="1"/>
</dbReference>
<evidence type="ECO:0000256" key="2">
    <source>
        <dbReference type="ARBA" id="ARBA00007637"/>
    </source>
</evidence>
<comment type="similarity">
    <text evidence="2">Belongs to the NAD(P)-dependent epimerase/dehydratase family.</text>
</comment>
<comment type="pathway">
    <text evidence="1">Bacterial outer membrane biogenesis; LPS O-antigen biosynthesis.</text>
</comment>
<evidence type="ECO:0000313" key="5">
    <source>
        <dbReference type="Proteomes" id="UP000006908"/>
    </source>
</evidence>
<dbReference type="eggNOG" id="COG0451">
    <property type="taxonomic scope" value="Bacteria"/>
</dbReference>
<feature type="domain" description="NAD-dependent epimerase/dehydratase" evidence="3">
    <location>
        <begin position="29"/>
        <end position="274"/>
    </location>
</feature>
<dbReference type="RefSeq" id="WP_013746910.1">
    <property type="nucleotide sequence ID" value="NC_015460.1"/>
</dbReference>
<protein>
    <submittedName>
        <fullName evidence="4">NAD-dependent epimerase/dehydratase family protein</fullName>
    </submittedName>
</protein>
<dbReference type="EMBL" id="CP002667">
    <property type="protein sequence ID" value="AEC18153.1"/>
    <property type="molecule type" value="Genomic_DNA"/>
</dbReference>
<evidence type="ECO:0000256" key="1">
    <source>
        <dbReference type="ARBA" id="ARBA00005125"/>
    </source>
</evidence>
<dbReference type="HOGENOM" id="CLU_007383_4_0_6"/>
<dbReference type="Pfam" id="PF01370">
    <property type="entry name" value="Epimerase"/>
    <property type="match status" value="1"/>
</dbReference>
<dbReference type="InterPro" id="IPR036291">
    <property type="entry name" value="NAD(P)-bd_dom_sf"/>
</dbReference>
<gene>
    <name evidence="4" type="ordered locus">UMN179_02140</name>
</gene>
<reference evidence="4 5" key="1">
    <citation type="journal article" date="2011" name="J. Bacteriol.">
        <title>Complete genome sequence of Gallibacterium anatis strain UMN179, isolated from a laying hen with peritonitis.</title>
        <authorList>
            <person name="Johnson T.J."/>
            <person name="Fernandez-Alarcon C."/>
            <person name="Bojesen A.M."/>
            <person name="Nolan L.K."/>
            <person name="Trampel D.W."/>
            <person name="Seemann T."/>
        </authorList>
    </citation>
    <scope>NUCLEOTIDE SEQUENCE [LARGE SCALE GENOMIC DNA]</scope>
    <source>
        <strain evidence="4 5">UMN179</strain>
    </source>
</reference>
<dbReference type="InterPro" id="IPR001509">
    <property type="entry name" value="Epimerase_deHydtase"/>
</dbReference>
<dbReference type="AlphaFoldDB" id="F4HEZ3"/>
<accession>F4HEZ3</accession>
<evidence type="ECO:0000259" key="3">
    <source>
        <dbReference type="Pfam" id="PF01370"/>
    </source>
</evidence>
<sequence length="351" mass="39733">MTNNILLQDFKFIKEKVFSDENFNDSTFLITGATGLIGSLIVKSILYVNATSNANIRILAQVRDIEKAKEIFGEVKDVNLTFLKFDLLKPISDIGLKNIDFIIHTASITNSKEMVDNPVGVLLTAIESTKNLLEYMKESSNKSKMIYISSMEYYGQIIDEYNNVTEDKLGYLDMENIRSCYPESKRVCEMLCKAYFKQYNINVCNVRLAQTFGAGVHLSDNRVFSQFAKSVLNNQDIILHTHGYSEGNYCYTADAIHAIFLILLRGKSGQSYNVSHSHSSIINMARMVAKNIAKNRISVRVSIPESSISLGYAPDVKLKLNSDKLQALGWKAEVNLEDMFRRLLESWDYKG</sequence>